<proteinExistence type="predicted"/>
<dbReference type="Proteomes" id="UP000594463">
    <property type="component" value="Chromosome"/>
</dbReference>
<evidence type="ECO:0000313" key="2">
    <source>
        <dbReference type="EMBL" id="QPM68619.1"/>
    </source>
</evidence>
<dbReference type="RefSeq" id="WP_218111119.1">
    <property type="nucleotide sequence ID" value="NZ_CP065383.1"/>
</dbReference>
<reference evidence="2 3" key="1">
    <citation type="journal article" date="2021" name="Nat. Commun.">
        <title>Isolation of a member of the candidate phylum Atribacteria reveals a unique cell membrane structure.</title>
        <authorList>
            <person name="Taiki K."/>
            <person name="Nobu M.K."/>
            <person name="Kusada H."/>
            <person name="Meng X.-Y."/>
            <person name="Hosoki N."/>
            <person name="Uematsu K."/>
            <person name="Yoshioka H."/>
            <person name="Kamagata Y."/>
            <person name="Tamaki H."/>
        </authorList>
    </citation>
    <scope>NUCLEOTIDE SEQUENCE [LARGE SCALE GENOMIC DNA]</scope>
    <source>
        <strain evidence="2 3">RT761</strain>
    </source>
</reference>
<dbReference type="EMBL" id="CP065383">
    <property type="protein sequence ID" value="QPM68619.1"/>
    <property type="molecule type" value="Genomic_DNA"/>
</dbReference>
<dbReference type="Pfam" id="PF13788">
    <property type="entry name" value="DUF4180"/>
    <property type="match status" value="1"/>
</dbReference>
<name>A0A7T1AMF9_ATRLM</name>
<feature type="domain" description="DUF4180" evidence="1">
    <location>
        <begin position="9"/>
        <end position="118"/>
    </location>
</feature>
<evidence type="ECO:0000259" key="1">
    <source>
        <dbReference type="Pfam" id="PF13788"/>
    </source>
</evidence>
<organism evidence="2 3">
    <name type="scientific">Atribacter laminatus</name>
    <dbReference type="NCBI Taxonomy" id="2847778"/>
    <lineage>
        <taxon>Bacteria</taxon>
        <taxon>Pseudomonadati</taxon>
        <taxon>Atribacterota</taxon>
        <taxon>Atribacteria</taxon>
        <taxon>Atribacterales</taxon>
        <taxon>Atribacteraceae</taxon>
        <taxon>Atribacter</taxon>
    </lineage>
</organism>
<evidence type="ECO:0000313" key="3">
    <source>
        <dbReference type="Proteomes" id="UP000594463"/>
    </source>
</evidence>
<keyword evidence="3" id="KW-1185">Reference proteome</keyword>
<gene>
    <name evidence="2" type="ORF">RT761_01841</name>
</gene>
<dbReference type="KEGG" id="alam:RT761_01841"/>
<dbReference type="AlphaFoldDB" id="A0A7T1AMF9"/>
<dbReference type="InterPro" id="IPR025438">
    <property type="entry name" value="DUF4180"/>
</dbReference>
<accession>A0A7T1AMF9</accession>
<sequence length="121" mass="13644">MQIKTIKKNDIKIASVNSDEILISDVQSALDFMATVQYEAGCNRIILNKPAIVEDFFHLSTKIAGEILQKFVNYRVKFAIIGDFSAYTSVSMKAFILECNRGKDIFFLPDEEKAVEKLSTV</sequence>
<protein>
    <recommendedName>
        <fullName evidence="1">DUF4180 domain-containing protein</fullName>
    </recommendedName>
</protein>